<name>A0A1F8GIS3_9BACT</name>
<dbReference type="Gene3D" id="1.10.3210.10">
    <property type="entry name" value="Hypothetical protein af1432"/>
    <property type="match status" value="1"/>
</dbReference>
<dbReference type="InterPro" id="IPR050135">
    <property type="entry name" value="dGTPase-like"/>
</dbReference>
<evidence type="ECO:0000313" key="3">
    <source>
        <dbReference type="EMBL" id="OGN24596.1"/>
    </source>
</evidence>
<dbReference type="InterPro" id="IPR006674">
    <property type="entry name" value="HD_domain"/>
</dbReference>
<evidence type="ECO:0000313" key="4">
    <source>
        <dbReference type="Proteomes" id="UP000178911"/>
    </source>
</evidence>
<accession>A0A1F8GIS3</accession>
<feature type="domain" description="HD-associated" evidence="2">
    <location>
        <begin position="183"/>
        <end position="296"/>
    </location>
</feature>
<comment type="caution">
    <text evidence="3">The sequence shown here is derived from an EMBL/GenBank/DDBJ whole genome shotgun (WGS) entry which is preliminary data.</text>
</comment>
<dbReference type="EMBL" id="MGKJ01000010">
    <property type="protein sequence ID" value="OGN24596.1"/>
    <property type="molecule type" value="Genomic_DNA"/>
</dbReference>
<dbReference type="PANTHER" id="PTHR11373:SF4">
    <property type="entry name" value="DEOXYNUCLEOSIDE TRIPHOSPHATE TRIPHOSPHOHYDROLASE SAMHD1"/>
    <property type="match status" value="1"/>
</dbReference>
<dbReference type="GO" id="GO:0008832">
    <property type="term" value="F:dGTPase activity"/>
    <property type="evidence" value="ECO:0007669"/>
    <property type="project" value="TreeGrafter"/>
</dbReference>
<dbReference type="AlphaFoldDB" id="A0A1F8GIS3"/>
<dbReference type="Pfam" id="PF19276">
    <property type="entry name" value="HD_assoc_2"/>
    <property type="match status" value="1"/>
</dbReference>
<organism evidence="3 4">
    <name type="scientific">Candidatus Yanofskybacteria bacterium RIFCSPLOWO2_01_FULL_43_22</name>
    <dbReference type="NCBI Taxonomy" id="1802695"/>
    <lineage>
        <taxon>Bacteria</taxon>
        <taxon>Candidatus Yanofskyibacteriota</taxon>
    </lineage>
</organism>
<dbReference type="PANTHER" id="PTHR11373">
    <property type="entry name" value="DEOXYNUCLEOSIDE TRIPHOSPHATE TRIPHOSPHOHYDROLASE"/>
    <property type="match status" value="1"/>
</dbReference>
<evidence type="ECO:0000259" key="2">
    <source>
        <dbReference type="Pfam" id="PF19276"/>
    </source>
</evidence>
<dbReference type="STRING" id="1802695.A3A13_00770"/>
<evidence type="ECO:0000259" key="1">
    <source>
        <dbReference type="Pfam" id="PF01966"/>
    </source>
</evidence>
<dbReference type="GO" id="GO:0006203">
    <property type="term" value="P:dGTP catabolic process"/>
    <property type="evidence" value="ECO:0007669"/>
    <property type="project" value="TreeGrafter"/>
</dbReference>
<dbReference type="Proteomes" id="UP000178911">
    <property type="component" value="Unassembled WGS sequence"/>
</dbReference>
<dbReference type="InterPro" id="IPR003607">
    <property type="entry name" value="HD/PDEase_dom"/>
</dbReference>
<protein>
    <submittedName>
        <fullName evidence="3">Uncharacterized protein</fullName>
    </submittedName>
</protein>
<gene>
    <name evidence="3" type="ORF">A3A13_00770</name>
</gene>
<reference evidence="3 4" key="1">
    <citation type="journal article" date="2016" name="Nat. Commun.">
        <title>Thousands of microbial genomes shed light on interconnected biogeochemical processes in an aquifer system.</title>
        <authorList>
            <person name="Anantharaman K."/>
            <person name="Brown C.T."/>
            <person name="Hug L.A."/>
            <person name="Sharon I."/>
            <person name="Castelle C.J."/>
            <person name="Probst A.J."/>
            <person name="Thomas B.C."/>
            <person name="Singh A."/>
            <person name="Wilkins M.J."/>
            <person name="Karaoz U."/>
            <person name="Brodie E.L."/>
            <person name="Williams K.H."/>
            <person name="Hubbard S.S."/>
            <person name="Banfield J.F."/>
        </authorList>
    </citation>
    <scope>NUCLEOTIDE SEQUENCE [LARGE SCALE GENOMIC DNA]</scope>
</reference>
<sequence>MSGKFYKKFIRIPPNESIDIRRISPIIHHPLFQRLLRIAQLGSNIIVFPGASHNRFEHAMGVYGKTSLFCERLFKEGFLTQHQAKNISLFGLLHDIGHGPFSHVIEGVTPISGDENENGLNVLQYFKKEIAQSGGDYNFIKKLSAHKSPFYKIVMDKNLGMDKLDYLDRDVYHTGFGQRPDIKSVFDYLTFIKGNLVIDKKSLEAAKQMQRLYMYMYKEFYLHKSSQISQRFLEKMIAIWIKIDKIDPAKLWLLSDNELLAHIYKHENPALKFLYQSYKDRNLPKTGLVIRLKDRQFRERISGKKIKVVGEDKKFFDDFGKYSSFKKFEKIEDLIGRSLGIEAYKIVVVPMITPWRFVPEDILYHDNGKIFSLKETNPRYFEDMRLEADDYVAVRVCIIGDRNILYKNSGLIHKVIKNHLAS</sequence>
<dbReference type="CDD" id="cd00077">
    <property type="entry name" value="HDc"/>
    <property type="match status" value="1"/>
</dbReference>
<dbReference type="InterPro" id="IPR045509">
    <property type="entry name" value="HD_assoc_2"/>
</dbReference>
<proteinExistence type="predicted"/>
<dbReference type="Pfam" id="PF01966">
    <property type="entry name" value="HD"/>
    <property type="match status" value="1"/>
</dbReference>
<feature type="domain" description="HD" evidence="1">
    <location>
        <begin position="55"/>
        <end position="108"/>
    </location>
</feature>
<dbReference type="SUPFAM" id="SSF109604">
    <property type="entry name" value="HD-domain/PDEase-like"/>
    <property type="match status" value="1"/>
</dbReference>